<feature type="region of interest" description="Disordered" evidence="5">
    <location>
        <begin position="803"/>
        <end position="913"/>
    </location>
</feature>
<feature type="region of interest" description="Disordered" evidence="5">
    <location>
        <begin position="424"/>
        <end position="463"/>
    </location>
</feature>
<dbReference type="RefSeq" id="XP_026678295.1">
    <property type="nucleotide sequence ID" value="XM_026822494.1"/>
</dbReference>
<dbReference type="AlphaFoldDB" id="A0A3Q0IVA9"/>
<feature type="region of interest" description="Disordered" evidence="5">
    <location>
        <begin position="35"/>
        <end position="217"/>
    </location>
</feature>
<keyword evidence="2 4" id="KW-0238">DNA-binding</keyword>
<evidence type="ECO:0000259" key="6">
    <source>
        <dbReference type="PROSITE" id="PS50118"/>
    </source>
</evidence>
<reference evidence="8" key="1">
    <citation type="submission" date="2025-08" db="UniProtKB">
        <authorList>
            <consortium name="RefSeq"/>
        </authorList>
    </citation>
    <scope>IDENTIFICATION</scope>
</reference>
<evidence type="ECO:0000256" key="2">
    <source>
        <dbReference type="ARBA" id="ARBA00023125"/>
    </source>
</evidence>
<feature type="region of interest" description="Disordered" evidence="5">
    <location>
        <begin position="570"/>
        <end position="591"/>
    </location>
</feature>
<feature type="DNA-binding region" description="HMG box" evidence="4">
    <location>
        <begin position="213"/>
        <end position="281"/>
    </location>
</feature>
<feature type="compositionally biased region" description="Polar residues" evidence="5">
    <location>
        <begin position="885"/>
        <end position="896"/>
    </location>
</feature>
<feature type="compositionally biased region" description="Low complexity" evidence="5">
    <location>
        <begin position="848"/>
        <end position="861"/>
    </location>
</feature>
<name>A0A3Q0IVA9_DIACI</name>
<dbReference type="Pfam" id="PF00505">
    <property type="entry name" value="HMG_box"/>
    <property type="match status" value="1"/>
</dbReference>
<proteinExistence type="predicted"/>
<feature type="compositionally biased region" description="Low complexity" evidence="5">
    <location>
        <begin position="470"/>
        <end position="488"/>
    </location>
</feature>
<gene>
    <name evidence="8" type="primary">LOC103507694</name>
</gene>
<sequence length="975" mass="107677">MASNISTKVPYERSENLDLSLSVAHGLHNNHHYSNNNMNNGENGDQTFHTPSFGDEDFDIPQIHPLHGQNQPQPQAYHNSMSMESMNHHSPDSMNMSNYQPHYSNLTTQHSMGVNIGNSYHHSPPPPHHQQQHHPTYTQLYYNMAPPQQSSSSNNNNTSNLHTSDDSDDSTPHLNMMTSLKRPSPEPVESLPKVQTKKPKAQKKKKKKDPNEPQKPVSAYALFFRDTQAAIKGQNPNASFGEVSKIVASMWDSLDADHKNVYKKKTEAAKKDYLKALAAYRASLVSKGAGEGGDQSMYNAPGGVGGTGGGGGGGAPSPYPSYGVGGYSGYSPPANMSSPPLHQQSSKPPTMTSLQQPQPQPQDPNSYNSSQILNNHLNSQQASQQSQQVQSQQSLQQIVMIVRGGAPSPYPSYGVGGYSGYSPPANMSSPPLHQQSSKPPTMTSLQQPQPQPQDPNSYNSSQILNNHLNSQQASQQSQQVQSQQSLQQQQQQQQQQQISINNNSYIHQVSPHQMPRGYYLEQHHETKDFPPAQQQAHPDSGQHFNVLMSNVMYHQPVVSSFQNIIPNYNPGVEQHHETKDFPPAQQQAHQDSGQHFNVLMSNVMYHQPVFQNIIPNYNPGVEQHHETKDFPPAQQQAHPDSGQHFNVLMSNVMYHQPVVSSTGFNTMHDNNNLYSDLDGIDETPQLIDNNMTSMDLYDTDPLDNGMITNHNQNIFQPQSTISNQQNIFNSYEEPKLNHFNTNHVNVPPMQDMSTIQQVSNPVQSHPSIIQSNINTSVISHSNVIQSNPNSIIQTSLPQHTIPSANLMDPIPTSSFYQSNYNPAPTITPTEPSKPTEEQQGNVVVNQTEAPVEESSSVEAAAKPNENVENNEAMQTNGVAHEEPTSTKSQSNETNGNAVAEGTDNSKGGDETMDGGKGELEKCVRQGCDNIAVVNTEWEDEYCSNECCIKHCTSVFNAWVQENLKATAQNEGNTVM</sequence>
<keyword evidence="3 4" id="KW-0539">Nucleus</keyword>
<keyword evidence="7" id="KW-1185">Reference proteome</keyword>
<organism evidence="7 8">
    <name type="scientific">Diaphorina citri</name>
    <name type="common">Asian citrus psyllid</name>
    <dbReference type="NCBI Taxonomy" id="121845"/>
    <lineage>
        <taxon>Eukaryota</taxon>
        <taxon>Metazoa</taxon>
        <taxon>Ecdysozoa</taxon>
        <taxon>Arthropoda</taxon>
        <taxon>Hexapoda</taxon>
        <taxon>Insecta</taxon>
        <taxon>Pterygota</taxon>
        <taxon>Neoptera</taxon>
        <taxon>Paraneoptera</taxon>
        <taxon>Hemiptera</taxon>
        <taxon>Sternorrhyncha</taxon>
        <taxon>Psylloidea</taxon>
        <taxon>Psyllidae</taxon>
        <taxon>Diaphorininae</taxon>
        <taxon>Diaphorina</taxon>
    </lineage>
</organism>
<dbReference type="KEGG" id="dci:103507694"/>
<dbReference type="SUPFAM" id="SSF47095">
    <property type="entry name" value="HMG-box"/>
    <property type="match status" value="1"/>
</dbReference>
<dbReference type="PANTHER" id="PTHR45781:SF1">
    <property type="entry name" value="HMG BOX DOMAIN-CONTAINING PROTEIN"/>
    <property type="match status" value="1"/>
</dbReference>
<feature type="region of interest" description="Disordered" evidence="5">
    <location>
        <begin position="469"/>
        <end position="488"/>
    </location>
</feature>
<feature type="compositionally biased region" description="Basic residues" evidence="5">
    <location>
        <begin position="195"/>
        <end position="208"/>
    </location>
</feature>
<feature type="compositionally biased region" description="Polar residues" evidence="5">
    <location>
        <begin position="68"/>
        <end position="77"/>
    </location>
</feature>
<evidence type="ECO:0000256" key="1">
    <source>
        <dbReference type="ARBA" id="ARBA00004123"/>
    </source>
</evidence>
<feature type="region of interest" description="Disordered" evidence="5">
    <location>
        <begin position="330"/>
        <end position="372"/>
    </location>
</feature>
<dbReference type="Gene3D" id="1.10.30.10">
    <property type="entry name" value="High mobility group box domain"/>
    <property type="match status" value="1"/>
</dbReference>
<feature type="compositionally biased region" description="Polar residues" evidence="5">
    <location>
        <begin position="811"/>
        <end position="847"/>
    </location>
</feature>
<protein>
    <submittedName>
        <fullName evidence="8">TOX high mobility group box family member 4</fullName>
    </submittedName>
</protein>
<accession>A0A3Q0IVA9</accession>
<feature type="compositionally biased region" description="Low complexity" evidence="5">
    <location>
        <begin position="439"/>
        <end position="462"/>
    </location>
</feature>
<dbReference type="CDD" id="cd21995">
    <property type="entry name" value="HMG-box_TOX-like"/>
    <property type="match status" value="1"/>
</dbReference>
<dbReference type="FunFam" id="1.10.30.10:FF:000005">
    <property type="entry name" value="TOX high mobility group box family member 3"/>
    <property type="match status" value="1"/>
</dbReference>
<feature type="compositionally biased region" description="Low complexity" evidence="5">
    <location>
        <begin position="150"/>
        <end position="162"/>
    </location>
</feature>
<feature type="domain" description="HMG box" evidence="6">
    <location>
        <begin position="213"/>
        <end position="281"/>
    </location>
</feature>
<comment type="subcellular location">
    <subcellularLocation>
        <location evidence="1">Nucleus</location>
    </subcellularLocation>
</comment>
<dbReference type="PaxDb" id="121845-A0A3Q0IVA9"/>
<dbReference type="GO" id="GO:0031490">
    <property type="term" value="F:chromatin DNA binding"/>
    <property type="evidence" value="ECO:0007669"/>
    <property type="project" value="TreeGrafter"/>
</dbReference>
<dbReference type="InterPro" id="IPR051365">
    <property type="entry name" value="TOX_HMG-box_domain"/>
</dbReference>
<dbReference type="STRING" id="121845.A0A3Q0IVA9"/>
<dbReference type="InterPro" id="IPR036910">
    <property type="entry name" value="HMG_box_dom_sf"/>
</dbReference>
<feature type="region of interest" description="Disordered" evidence="5">
    <location>
        <begin position="620"/>
        <end position="639"/>
    </location>
</feature>
<feature type="compositionally biased region" description="Low complexity" evidence="5">
    <location>
        <begin position="348"/>
        <end position="371"/>
    </location>
</feature>
<evidence type="ECO:0000313" key="7">
    <source>
        <dbReference type="Proteomes" id="UP000079169"/>
    </source>
</evidence>
<dbReference type="GO" id="GO:0006357">
    <property type="term" value="P:regulation of transcription by RNA polymerase II"/>
    <property type="evidence" value="ECO:0007669"/>
    <property type="project" value="TreeGrafter"/>
</dbReference>
<dbReference type="GeneID" id="103507694"/>
<evidence type="ECO:0000256" key="5">
    <source>
        <dbReference type="SAM" id="MobiDB-lite"/>
    </source>
</evidence>
<feature type="compositionally biased region" description="Polar residues" evidence="5">
    <location>
        <begin position="425"/>
        <end position="438"/>
    </location>
</feature>
<dbReference type="PANTHER" id="PTHR45781">
    <property type="entry name" value="AGAP000281-PA"/>
    <property type="match status" value="1"/>
</dbReference>
<feature type="compositionally biased region" description="Low complexity" evidence="5">
    <location>
        <begin position="35"/>
        <end position="44"/>
    </location>
</feature>
<dbReference type="PROSITE" id="PS50118">
    <property type="entry name" value="HMG_BOX_2"/>
    <property type="match status" value="1"/>
</dbReference>
<evidence type="ECO:0000313" key="8">
    <source>
        <dbReference type="RefSeq" id="XP_026678295.1"/>
    </source>
</evidence>
<evidence type="ECO:0000256" key="4">
    <source>
        <dbReference type="PROSITE-ProRule" id="PRU00267"/>
    </source>
</evidence>
<feature type="compositionally biased region" description="Polar residues" evidence="5">
    <location>
        <begin position="866"/>
        <end position="877"/>
    </location>
</feature>
<dbReference type="SMART" id="SM00398">
    <property type="entry name" value="HMG"/>
    <property type="match status" value="1"/>
</dbReference>
<dbReference type="Proteomes" id="UP000079169">
    <property type="component" value="Unplaced"/>
</dbReference>
<dbReference type="GO" id="GO:0005634">
    <property type="term" value="C:nucleus"/>
    <property type="evidence" value="ECO:0007669"/>
    <property type="project" value="UniProtKB-SubCell"/>
</dbReference>
<feature type="compositionally biased region" description="Polar residues" evidence="5">
    <location>
        <begin position="92"/>
        <end position="118"/>
    </location>
</feature>
<dbReference type="InterPro" id="IPR009071">
    <property type="entry name" value="HMG_box_dom"/>
</dbReference>
<feature type="compositionally biased region" description="Polar residues" evidence="5">
    <location>
        <begin position="334"/>
        <end position="347"/>
    </location>
</feature>
<evidence type="ECO:0000256" key="3">
    <source>
        <dbReference type="ARBA" id="ARBA00023242"/>
    </source>
</evidence>